<organism evidence="5 6">
    <name type="scientific">Chitinophaga skermanii</name>
    <dbReference type="NCBI Taxonomy" id="331697"/>
    <lineage>
        <taxon>Bacteria</taxon>
        <taxon>Pseudomonadati</taxon>
        <taxon>Bacteroidota</taxon>
        <taxon>Chitinophagia</taxon>
        <taxon>Chitinophagales</taxon>
        <taxon>Chitinophagaceae</taxon>
        <taxon>Chitinophaga</taxon>
    </lineage>
</organism>
<proteinExistence type="predicted"/>
<evidence type="ECO:0000256" key="3">
    <source>
        <dbReference type="ARBA" id="ARBA00023163"/>
    </source>
</evidence>
<keyword evidence="3" id="KW-0804">Transcription</keyword>
<dbReference type="PRINTS" id="PR00032">
    <property type="entry name" value="HTHARAC"/>
</dbReference>
<dbReference type="PANTHER" id="PTHR43280">
    <property type="entry name" value="ARAC-FAMILY TRANSCRIPTIONAL REGULATOR"/>
    <property type="match status" value="1"/>
</dbReference>
<dbReference type="InterPro" id="IPR003313">
    <property type="entry name" value="AraC-bd"/>
</dbReference>
<dbReference type="EMBL" id="QLLL01000016">
    <property type="protein sequence ID" value="RAI97447.1"/>
    <property type="molecule type" value="Genomic_DNA"/>
</dbReference>
<dbReference type="Proteomes" id="UP000249547">
    <property type="component" value="Unassembled WGS sequence"/>
</dbReference>
<evidence type="ECO:0000259" key="4">
    <source>
        <dbReference type="PROSITE" id="PS01124"/>
    </source>
</evidence>
<dbReference type="InterPro" id="IPR009057">
    <property type="entry name" value="Homeodomain-like_sf"/>
</dbReference>
<accession>A0A327Q117</accession>
<feature type="domain" description="HTH araC/xylS-type" evidence="4">
    <location>
        <begin position="181"/>
        <end position="279"/>
    </location>
</feature>
<dbReference type="InterPro" id="IPR037923">
    <property type="entry name" value="HTH-like"/>
</dbReference>
<dbReference type="OrthoDB" id="1096411at2"/>
<dbReference type="SUPFAM" id="SSF46689">
    <property type="entry name" value="Homeodomain-like"/>
    <property type="match status" value="1"/>
</dbReference>
<gene>
    <name evidence="5" type="ORF">LX64_05118</name>
</gene>
<reference evidence="5 6" key="1">
    <citation type="submission" date="2018-06" db="EMBL/GenBank/DDBJ databases">
        <title>Genomic Encyclopedia of Archaeal and Bacterial Type Strains, Phase II (KMG-II): from individual species to whole genera.</title>
        <authorList>
            <person name="Goeker M."/>
        </authorList>
    </citation>
    <scope>NUCLEOTIDE SEQUENCE [LARGE SCALE GENOMIC DNA]</scope>
    <source>
        <strain evidence="5 6">DSM 23857</strain>
    </source>
</reference>
<evidence type="ECO:0000256" key="1">
    <source>
        <dbReference type="ARBA" id="ARBA00023015"/>
    </source>
</evidence>
<dbReference type="SMART" id="SM00342">
    <property type="entry name" value="HTH_ARAC"/>
    <property type="match status" value="1"/>
</dbReference>
<comment type="caution">
    <text evidence="5">The sequence shown here is derived from an EMBL/GenBank/DDBJ whole genome shotgun (WGS) entry which is preliminary data.</text>
</comment>
<dbReference type="GO" id="GO:0003700">
    <property type="term" value="F:DNA-binding transcription factor activity"/>
    <property type="evidence" value="ECO:0007669"/>
    <property type="project" value="InterPro"/>
</dbReference>
<evidence type="ECO:0000256" key="2">
    <source>
        <dbReference type="ARBA" id="ARBA00023125"/>
    </source>
</evidence>
<dbReference type="Pfam" id="PF12833">
    <property type="entry name" value="HTH_18"/>
    <property type="match status" value="1"/>
</dbReference>
<dbReference type="InterPro" id="IPR020449">
    <property type="entry name" value="Tscrpt_reg_AraC-type_HTH"/>
</dbReference>
<dbReference type="Pfam" id="PF02311">
    <property type="entry name" value="AraC_binding"/>
    <property type="match status" value="1"/>
</dbReference>
<evidence type="ECO:0000313" key="5">
    <source>
        <dbReference type="EMBL" id="RAI97447.1"/>
    </source>
</evidence>
<dbReference type="SUPFAM" id="SSF51215">
    <property type="entry name" value="Regulatory protein AraC"/>
    <property type="match status" value="1"/>
</dbReference>
<dbReference type="AlphaFoldDB" id="A0A327Q117"/>
<dbReference type="PROSITE" id="PS01124">
    <property type="entry name" value="HTH_ARAC_FAMILY_2"/>
    <property type="match status" value="1"/>
</dbReference>
<keyword evidence="1" id="KW-0805">Transcription regulation</keyword>
<sequence>MNDIPYQELPITGQFSIFPLETCVKDLTREPHRHDHFQVIWFKKGKGKHVVDFVEYALEDDVIYLLRPGQVHQLLDCLKIGHVVVFTEKFYFSNSNDRGSVYDFTSLFDDSLAYGPVKISESAATKLESLCHLMADESALRPNCNRNIMKHYLNAFLLLIEREKKLGRSTSNSKTYDARMVELRRIMEQHFRQQHQVTFYAENFALTPKRLNEIVKESIGKTLSDMLHDRLVLEAKRQLAYSHRSVKEICYELGFEDPAYFSRFFRNHTGSSPQDFRETMFK</sequence>
<evidence type="ECO:0000313" key="6">
    <source>
        <dbReference type="Proteomes" id="UP000249547"/>
    </source>
</evidence>
<dbReference type="GO" id="GO:0043565">
    <property type="term" value="F:sequence-specific DNA binding"/>
    <property type="evidence" value="ECO:0007669"/>
    <property type="project" value="InterPro"/>
</dbReference>
<dbReference type="Gene3D" id="1.10.10.60">
    <property type="entry name" value="Homeodomain-like"/>
    <property type="match status" value="1"/>
</dbReference>
<name>A0A327Q117_9BACT</name>
<keyword evidence="2 5" id="KW-0238">DNA-binding</keyword>
<keyword evidence="6" id="KW-1185">Reference proteome</keyword>
<dbReference type="InterPro" id="IPR018060">
    <property type="entry name" value="HTH_AraC"/>
</dbReference>
<dbReference type="RefSeq" id="WP_148707471.1">
    <property type="nucleotide sequence ID" value="NZ_QLLL01000016.1"/>
</dbReference>
<protein>
    <submittedName>
        <fullName evidence="5">AraC-like DNA-binding protein</fullName>
    </submittedName>
</protein>
<dbReference type="PANTHER" id="PTHR43280:SF32">
    <property type="entry name" value="TRANSCRIPTIONAL REGULATORY PROTEIN"/>
    <property type="match status" value="1"/>
</dbReference>